<dbReference type="AlphaFoldDB" id="A0A2V1CX11"/>
<accession>A0A2V1CX11</accession>
<evidence type="ECO:0000313" key="1">
    <source>
        <dbReference type="EMBL" id="PVH90277.1"/>
    </source>
</evidence>
<gene>
    <name evidence="1" type="ORF">DM02DRAFT_665297</name>
</gene>
<sequence length="114" mass="11882">MESLLSSGGVNLSSVAAIQGLTAWLWLFSLSPQNNQSQKGPSLGPEGPVHGTDCGCDAPLSRGSSVSAIGYDRGTLSRSGTVEWVYLCVLSALSGCDSSTFQYTQSPSPNVQLR</sequence>
<name>A0A2V1CX11_9PLEO</name>
<dbReference type="Proteomes" id="UP000244855">
    <property type="component" value="Unassembled WGS sequence"/>
</dbReference>
<proteinExistence type="predicted"/>
<evidence type="ECO:0000313" key="2">
    <source>
        <dbReference type="Proteomes" id="UP000244855"/>
    </source>
</evidence>
<reference evidence="1 2" key="1">
    <citation type="journal article" date="2018" name="Sci. Rep.">
        <title>Comparative genomics provides insights into the lifestyle and reveals functional heterogeneity of dark septate endophytic fungi.</title>
        <authorList>
            <person name="Knapp D.G."/>
            <person name="Nemeth J.B."/>
            <person name="Barry K."/>
            <person name="Hainaut M."/>
            <person name="Henrissat B."/>
            <person name="Johnson J."/>
            <person name="Kuo A."/>
            <person name="Lim J.H.P."/>
            <person name="Lipzen A."/>
            <person name="Nolan M."/>
            <person name="Ohm R.A."/>
            <person name="Tamas L."/>
            <person name="Grigoriev I.V."/>
            <person name="Spatafora J.W."/>
            <person name="Nagy L.G."/>
            <person name="Kovacs G.M."/>
        </authorList>
    </citation>
    <scope>NUCLEOTIDE SEQUENCE [LARGE SCALE GENOMIC DNA]</scope>
    <source>
        <strain evidence="1 2">DSE2036</strain>
    </source>
</reference>
<keyword evidence="2" id="KW-1185">Reference proteome</keyword>
<organism evidence="1 2">
    <name type="scientific">Periconia macrospinosa</name>
    <dbReference type="NCBI Taxonomy" id="97972"/>
    <lineage>
        <taxon>Eukaryota</taxon>
        <taxon>Fungi</taxon>
        <taxon>Dikarya</taxon>
        <taxon>Ascomycota</taxon>
        <taxon>Pezizomycotina</taxon>
        <taxon>Dothideomycetes</taxon>
        <taxon>Pleosporomycetidae</taxon>
        <taxon>Pleosporales</taxon>
        <taxon>Massarineae</taxon>
        <taxon>Periconiaceae</taxon>
        <taxon>Periconia</taxon>
    </lineage>
</organism>
<dbReference type="EMBL" id="KZ806475">
    <property type="protein sequence ID" value="PVH90277.1"/>
    <property type="molecule type" value="Genomic_DNA"/>
</dbReference>
<protein>
    <submittedName>
        <fullName evidence="1">Uncharacterized protein</fullName>
    </submittedName>
</protein>